<feature type="region of interest" description="Disordered" evidence="1">
    <location>
        <begin position="17"/>
        <end position="44"/>
    </location>
</feature>
<dbReference type="InterPro" id="IPR036034">
    <property type="entry name" value="PDZ_sf"/>
</dbReference>
<protein>
    <recommendedName>
        <fullName evidence="4">PDZ domain-containing protein</fullName>
    </recommendedName>
</protein>
<dbReference type="SUPFAM" id="SSF50156">
    <property type="entry name" value="PDZ domain-like"/>
    <property type="match status" value="1"/>
</dbReference>
<dbReference type="OrthoDB" id="692687at2759"/>
<accession>A0A811PD90</accession>
<dbReference type="SUPFAM" id="SSF50494">
    <property type="entry name" value="Trypsin-like serine proteases"/>
    <property type="match status" value="1"/>
</dbReference>
<dbReference type="Gene3D" id="2.30.42.10">
    <property type="match status" value="1"/>
</dbReference>
<dbReference type="InterPro" id="IPR009003">
    <property type="entry name" value="Peptidase_S1_PA"/>
</dbReference>
<name>A0A811PD90_9POAL</name>
<organism evidence="2 3">
    <name type="scientific">Miscanthus lutarioriparius</name>
    <dbReference type="NCBI Taxonomy" id="422564"/>
    <lineage>
        <taxon>Eukaryota</taxon>
        <taxon>Viridiplantae</taxon>
        <taxon>Streptophyta</taxon>
        <taxon>Embryophyta</taxon>
        <taxon>Tracheophyta</taxon>
        <taxon>Spermatophyta</taxon>
        <taxon>Magnoliopsida</taxon>
        <taxon>Liliopsida</taxon>
        <taxon>Poales</taxon>
        <taxon>Poaceae</taxon>
        <taxon>PACMAD clade</taxon>
        <taxon>Panicoideae</taxon>
        <taxon>Andropogonodae</taxon>
        <taxon>Andropogoneae</taxon>
        <taxon>Saccharinae</taxon>
        <taxon>Miscanthus</taxon>
    </lineage>
</organism>
<comment type="caution">
    <text evidence="2">The sequence shown here is derived from an EMBL/GenBank/DDBJ whole genome shotgun (WGS) entry which is preliminary data.</text>
</comment>
<evidence type="ECO:0000313" key="3">
    <source>
        <dbReference type="Proteomes" id="UP000604825"/>
    </source>
</evidence>
<dbReference type="EMBL" id="CAJGYO010000007">
    <property type="protein sequence ID" value="CAD6242026.1"/>
    <property type="molecule type" value="Genomic_DNA"/>
</dbReference>
<dbReference type="Proteomes" id="UP000604825">
    <property type="component" value="Unassembled WGS sequence"/>
</dbReference>
<sequence>MAAKSWFPPAALEKNTDCSLSQRNNGLKDTDSSDYSSPLRRPKPLLVEKTTSNGEIVYEYNSDQEVVDAYHKDLDKYHKKLARQQQLPTLKQYSYARNITDWDNLKQKNAVLDVAESVLRLSSSHDGKEINSCSGIIIEWDESDQSAIVVTSSQIIATKVSLDDWEDNNVYVPNAKVTAHLLDGTTSDLTLLYFSKHYEVAFFKAMGASKLQVASLEPDLEFGSEACVLAREKDFGLICRRTKILALDPCDHQRNRYLFIGGSIPESCTGGSLADFNQKVVGMVVNALPNFAFIPSSIIIRCLRLWQSFKKIARPHLGLKLRTVQFLDITHLEQLSRDFKIKVGLIVGKVSSESLAERNGFRTGDVIFSCQGESVSTISEFEGILLDICEKQFKEGKGLNDEVDVEIGVHRLRNPAMRRMVTLSVKLSHFSSFYSICSKVPATKDAFRFFTTLFFSFFPFYSIRSKVLAARDASWSSAHDSVLPFAGSCGSGIHCPPLACVCREQEGARILKDQGLGGTLCSMEKENLMLSMEKLKQHAGEGSGHALLDDKMAEMIGRLKLTVEESDALKVADDIEDLLATSKCAIIEQHVITRGISSSVEKTVPAWKPPDTGWLKVNIGGALKNENKDGAWGIVARDAAGDLVLVGAGNVSPLWLAVEAIQAHGISRIQVETNSSQL</sequence>
<evidence type="ECO:0000313" key="2">
    <source>
        <dbReference type="EMBL" id="CAD6242026.1"/>
    </source>
</evidence>
<proteinExistence type="predicted"/>
<keyword evidence="3" id="KW-1185">Reference proteome</keyword>
<evidence type="ECO:0008006" key="4">
    <source>
        <dbReference type="Google" id="ProtNLM"/>
    </source>
</evidence>
<reference evidence="2" key="1">
    <citation type="submission" date="2020-10" db="EMBL/GenBank/DDBJ databases">
        <authorList>
            <person name="Han B."/>
            <person name="Lu T."/>
            <person name="Zhao Q."/>
            <person name="Huang X."/>
            <person name="Zhao Y."/>
        </authorList>
    </citation>
    <scope>NUCLEOTIDE SEQUENCE</scope>
</reference>
<dbReference type="AlphaFoldDB" id="A0A811PD90"/>
<evidence type="ECO:0000256" key="1">
    <source>
        <dbReference type="SAM" id="MobiDB-lite"/>
    </source>
</evidence>
<dbReference type="PANTHER" id="PTHR47389:SF5">
    <property type="entry name" value="OS09G0436700 PROTEIN"/>
    <property type="match status" value="1"/>
</dbReference>
<gene>
    <name evidence="2" type="ORF">NCGR_LOCUS27613</name>
</gene>
<dbReference type="PANTHER" id="PTHR47389">
    <property type="entry name" value="OS09G0436400 PROTEIN"/>
    <property type="match status" value="1"/>
</dbReference>